<gene>
    <name evidence="1" type="ORF">CVT25_000135</name>
</gene>
<keyword evidence="2" id="KW-1185">Reference proteome</keyword>
<reference evidence="1 2" key="1">
    <citation type="journal article" date="2018" name="Evol. Lett.">
        <title>Horizontal gene cluster transfer increased hallucinogenic mushroom diversity.</title>
        <authorList>
            <person name="Reynolds H.T."/>
            <person name="Vijayakumar V."/>
            <person name="Gluck-Thaler E."/>
            <person name="Korotkin H.B."/>
            <person name="Matheny P.B."/>
            <person name="Slot J.C."/>
        </authorList>
    </citation>
    <scope>NUCLEOTIDE SEQUENCE [LARGE SCALE GENOMIC DNA]</scope>
    <source>
        <strain evidence="1 2">2631</strain>
    </source>
</reference>
<dbReference type="AlphaFoldDB" id="A0A409WZ34"/>
<evidence type="ECO:0000313" key="1">
    <source>
        <dbReference type="EMBL" id="PPQ83784.1"/>
    </source>
</evidence>
<sequence length="95" mass="10310">MTQKYDRSSVSLEELAGLTGWLASLVEERASGSRDDDDNSINVQASMKCLIVWKKSDIQGRLPVMTDMLSTMGGSDSSNDDGPNLNICIPENISV</sequence>
<organism evidence="1 2">
    <name type="scientific">Psilocybe cyanescens</name>
    <dbReference type="NCBI Taxonomy" id="93625"/>
    <lineage>
        <taxon>Eukaryota</taxon>
        <taxon>Fungi</taxon>
        <taxon>Dikarya</taxon>
        <taxon>Basidiomycota</taxon>
        <taxon>Agaricomycotina</taxon>
        <taxon>Agaricomycetes</taxon>
        <taxon>Agaricomycetidae</taxon>
        <taxon>Agaricales</taxon>
        <taxon>Agaricineae</taxon>
        <taxon>Strophariaceae</taxon>
        <taxon>Psilocybe</taxon>
    </lineage>
</organism>
<dbReference type="EMBL" id="NHYD01002972">
    <property type="protein sequence ID" value="PPQ83784.1"/>
    <property type="molecule type" value="Genomic_DNA"/>
</dbReference>
<name>A0A409WZ34_PSICY</name>
<accession>A0A409WZ34</accession>
<dbReference type="InParanoid" id="A0A409WZ34"/>
<protein>
    <submittedName>
        <fullName evidence="1">Uncharacterized protein</fullName>
    </submittedName>
</protein>
<dbReference type="Proteomes" id="UP000283269">
    <property type="component" value="Unassembled WGS sequence"/>
</dbReference>
<evidence type="ECO:0000313" key="2">
    <source>
        <dbReference type="Proteomes" id="UP000283269"/>
    </source>
</evidence>
<comment type="caution">
    <text evidence="1">The sequence shown here is derived from an EMBL/GenBank/DDBJ whole genome shotgun (WGS) entry which is preliminary data.</text>
</comment>
<proteinExistence type="predicted"/>